<dbReference type="Gramene" id="Pp3c5_5130V3.1">
    <property type="protein sequence ID" value="Pp3c5_5130V3.1"/>
    <property type="gene ID" value="Pp3c5_5130"/>
</dbReference>
<reference evidence="3" key="3">
    <citation type="submission" date="2020-12" db="UniProtKB">
        <authorList>
            <consortium name="EnsemblPlants"/>
        </authorList>
    </citation>
    <scope>IDENTIFICATION</scope>
</reference>
<gene>
    <name evidence="2" type="ORF">PHYPA_007269</name>
</gene>
<dbReference type="AlphaFoldDB" id="A0A2K1KII2"/>
<keyword evidence="4" id="KW-1185">Reference proteome</keyword>
<dbReference type="EMBL" id="ABEU02000005">
    <property type="protein sequence ID" value="PNR53594.1"/>
    <property type="molecule type" value="Genomic_DNA"/>
</dbReference>
<evidence type="ECO:0000313" key="3">
    <source>
        <dbReference type="EnsemblPlants" id="Pp3c5_5130V3.1"/>
    </source>
</evidence>
<sequence>MTYSERTQPCKLGPSAGKTRAYNTQAHKSHGSSYRKSAAVVGSTLIEIVMNQHNDSRSCASSSKCHH</sequence>
<evidence type="ECO:0000313" key="4">
    <source>
        <dbReference type="Proteomes" id="UP000006727"/>
    </source>
</evidence>
<feature type="region of interest" description="Disordered" evidence="1">
    <location>
        <begin position="1"/>
        <end position="35"/>
    </location>
</feature>
<protein>
    <submittedName>
        <fullName evidence="2 3">Uncharacterized protein</fullName>
    </submittedName>
</protein>
<reference evidence="2 4" key="2">
    <citation type="journal article" date="2018" name="Plant J.">
        <title>The Physcomitrella patens chromosome-scale assembly reveals moss genome structure and evolution.</title>
        <authorList>
            <person name="Lang D."/>
            <person name="Ullrich K.K."/>
            <person name="Murat F."/>
            <person name="Fuchs J."/>
            <person name="Jenkins J."/>
            <person name="Haas F.B."/>
            <person name="Piednoel M."/>
            <person name="Gundlach H."/>
            <person name="Van Bel M."/>
            <person name="Meyberg R."/>
            <person name="Vives C."/>
            <person name="Morata J."/>
            <person name="Symeonidi A."/>
            <person name="Hiss M."/>
            <person name="Muchero W."/>
            <person name="Kamisugi Y."/>
            <person name="Saleh O."/>
            <person name="Blanc G."/>
            <person name="Decker E.L."/>
            <person name="van Gessel N."/>
            <person name="Grimwood J."/>
            <person name="Hayes R.D."/>
            <person name="Graham S.W."/>
            <person name="Gunter L.E."/>
            <person name="McDaniel S.F."/>
            <person name="Hoernstein S.N.W."/>
            <person name="Larsson A."/>
            <person name="Li F.W."/>
            <person name="Perroud P.F."/>
            <person name="Phillips J."/>
            <person name="Ranjan P."/>
            <person name="Rokshar D.S."/>
            <person name="Rothfels C.J."/>
            <person name="Schneider L."/>
            <person name="Shu S."/>
            <person name="Stevenson D.W."/>
            <person name="Thummler F."/>
            <person name="Tillich M."/>
            <person name="Villarreal Aguilar J.C."/>
            <person name="Widiez T."/>
            <person name="Wong G.K."/>
            <person name="Wymore A."/>
            <person name="Zhang Y."/>
            <person name="Zimmer A.D."/>
            <person name="Quatrano R.S."/>
            <person name="Mayer K.F.X."/>
            <person name="Goodstein D."/>
            <person name="Casacuberta J.M."/>
            <person name="Vandepoele K."/>
            <person name="Reski R."/>
            <person name="Cuming A.C."/>
            <person name="Tuskan G.A."/>
            <person name="Maumus F."/>
            <person name="Salse J."/>
            <person name="Schmutz J."/>
            <person name="Rensing S.A."/>
        </authorList>
    </citation>
    <scope>NUCLEOTIDE SEQUENCE [LARGE SCALE GENOMIC DNA]</scope>
    <source>
        <strain evidence="3 4">cv. Gransden 2004</strain>
    </source>
</reference>
<dbReference type="Proteomes" id="UP000006727">
    <property type="component" value="Chromosome 5"/>
</dbReference>
<proteinExistence type="predicted"/>
<reference evidence="2 4" key="1">
    <citation type="journal article" date="2008" name="Science">
        <title>The Physcomitrella genome reveals evolutionary insights into the conquest of land by plants.</title>
        <authorList>
            <person name="Rensing S."/>
            <person name="Lang D."/>
            <person name="Zimmer A."/>
            <person name="Terry A."/>
            <person name="Salamov A."/>
            <person name="Shapiro H."/>
            <person name="Nishiyama T."/>
            <person name="Perroud P.-F."/>
            <person name="Lindquist E."/>
            <person name="Kamisugi Y."/>
            <person name="Tanahashi T."/>
            <person name="Sakakibara K."/>
            <person name="Fujita T."/>
            <person name="Oishi K."/>
            <person name="Shin-I T."/>
            <person name="Kuroki Y."/>
            <person name="Toyoda A."/>
            <person name="Suzuki Y."/>
            <person name="Hashimoto A."/>
            <person name="Yamaguchi K."/>
            <person name="Sugano A."/>
            <person name="Kohara Y."/>
            <person name="Fujiyama A."/>
            <person name="Anterola A."/>
            <person name="Aoki S."/>
            <person name="Ashton N."/>
            <person name="Barbazuk W.B."/>
            <person name="Barker E."/>
            <person name="Bennetzen J."/>
            <person name="Bezanilla M."/>
            <person name="Blankenship R."/>
            <person name="Cho S.H."/>
            <person name="Dutcher S."/>
            <person name="Estelle M."/>
            <person name="Fawcett J.A."/>
            <person name="Gundlach H."/>
            <person name="Hanada K."/>
            <person name="Heyl A."/>
            <person name="Hicks K.A."/>
            <person name="Hugh J."/>
            <person name="Lohr M."/>
            <person name="Mayer K."/>
            <person name="Melkozernov A."/>
            <person name="Murata T."/>
            <person name="Nelson D."/>
            <person name="Pils B."/>
            <person name="Prigge M."/>
            <person name="Reiss B."/>
            <person name="Renner T."/>
            <person name="Rombauts S."/>
            <person name="Rushton P."/>
            <person name="Sanderfoot A."/>
            <person name="Schween G."/>
            <person name="Shiu S.-H."/>
            <person name="Stueber K."/>
            <person name="Theodoulou F.L."/>
            <person name="Tu H."/>
            <person name="Van de Peer Y."/>
            <person name="Verrier P.J."/>
            <person name="Waters E."/>
            <person name="Wood A."/>
            <person name="Yang L."/>
            <person name="Cove D."/>
            <person name="Cuming A."/>
            <person name="Hasebe M."/>
            <person name="Lucas S."/>
            <person name="Mishler D.B."/>
            <person name="Reski R."/>
            <person name="Grigoriev I."/>
            <person name="Quatrano R.S."/>
            <person name="Boore J.L."/>
        </authorList>
    </citation>
    <scope>NUCLEOTIDE SEQUENCE [LARGE SCALE GENOMIC DNA]</scope>
    <source>
        <strain evidence="3 4">cv. Gransden 2004</strain>
    </source>
</reference>
<accession>A0A2K1KII2</accession>
<organism evidence="2">
    <name type="scientific">Physcomitrium patens</name>
    <name type="common">Spreading-leaved earth moss</name>
    <name type="synonym">Physcomitrella patens</name>
    <dbReference type="NCBI Taxonomy" id="3218"/>
    <lineage>
        <taxon>Eukaryota</taxon>
        <taxon>Viridiplantae</taxon>
        <taxon>Streptophyta</taxon>
        <taxon>Embryophyta</taxon>
        <taxon>Bryophyta</taxon>
        <taxon>Bryophytina</taxon>
        <taxon>Bryopsida</taxon>
        <taxon>Funariidae</taxon>
        <taxon>Funariales</taxon>
        <taxon>Funariaceae</taxon>
        <taxon>Physcomitrium</taxon>
    </lineage>
</organism>
<dbReference type="EnsemblPlants" id="Pp3c5_5130V3.1">
    <property type="protein sequence ID" value="Pp3c5_5130V3.1"/>
    <property type="gene ID" value="Pp3c5_5130"/>
</dbReference>
<evidence type="ECO:0000256" key="1">
    <source>
        <dbReference type="SAM" id="MobiDB-lite"/>
    </source>
</evidence>
<evidence type="ECO:0000313" key="2">
    <source>
        <dbReference type="EMBL" id="PNR53594.1"/>
    </source>
</evidence>
<name>A0A2K1KII2_PHYPA</name>
<feature type="compositionally biased region" description="Polar residues" evidence="1">
    <location>
        <begin position="21"/>
        <end position="35"/>
    </location>
</feature>